<evidence type="ECO:0008006" key="4">
    <source>
        <dbReference type="Google" id="ProtNLM"/>
    </source>
</evidence>
<evidence type="ECO:0000256" key="1">
    <source>
        <dbReference type="SAM" id="MobiDB-lite"/>
    </source>
</evidence>
<reference evidence="2 3" key="1">
    <citation type="submission" date="2024-03" db="EMBL/GenBank/DDBJ databases">
        <title>Bacilli Hybrid Assemblies.</title>
        <authorList>
            <person name="Kovac J."/>
        </authorList>
    </citation>
    <scope>NUCLEOTIDE SEQUENCE [LARGE SCALE GENOMIC DNA]</scope>
    <source>
        <strain evidence="2 3">FSL M8-0022</strain>
    </source>
</reference>
<dbReference type="RefSeq" id="WP_342021108.1">
    <property type="nucleotide sequence ID" value="NZ_JBBYAK010000002.1"/>
</dbReference>
<evidence type="ECO:0000313" key="3">
    <source>
        <dbReference type="Proteomes" id="UP001459714"/>
    </source>
</evidence>
<dbReference type="Proteomes" id="UP001459714">
    <property type="component" value="Unassembled WGS sequence"/>
</dbReference>
<protein>
    <recommendedName>
        <fullName evidence="4">Single-stranded DNA-binding protein</fullName>
    </recommendedName>
</protein>
<organism evidence="2 3">
    <name type="scientific">Caldifermentibacillus hisashii</name>
    <dbReference type="NCBI Taxonomy" id="996558"/>
    <lineage>
        <taxon>Bacteria</taxon>
        <taxon>Bacillati</taxon>
        <taxon>Bacillota</taxon>
        <taxon>Bacilli</taxon>
        <taxon>Bacillales</taxon>
        <taxon>Bacillaceae</taxon>
        <taxon>Caldifermentibacillus</taxon>
    </lineage>
</organism>
<evidence type="ECO:0000313" key="2">
    <source>
        <dbReference type="EMBL" id="MEL3959473.1"/>
    </source>
</evidence>
<sequence length="340" mass="39195">MAKTKHGLPETKGQFKLRGLVTGMLRDDTYSSKKTKTGNDRRVLKFGVQTAPESTVYVTVQGMEMDNVYFSKRSEVKNQPSEIKKVKWNDRFNDQEEGFKLIGVGVGLDKDENGKNIIYTMTDYDAAKFIYEKLEDETPVFIRGQIEFSHYKNDNDEVIRSKKFVIKNIYNSKSIDFDAEDFKETSDFKQRIIFMGIEKVDDKNDPRFLVEAKVVTYGSVEDVEFVVRDKSLANTLRANLKPYSAIEVWGNIYNKLDSEEIKSEKKSVWGQEDSFKKVNGTYIRELVITGADPESIDKDTYSEEKIDEALRALKEFGENESRSNVWGTENKADENDDLPW</sequence>
<dbReference type="EMBL" id="JBBYAK010000002">
    <property type="protein sequence ID" value="MEL3959473.1"/>
    <property type="molecule type" value="Genomic_DNA"/>
</dbReference>
<gene>
    <name evidence="2" type="ORF">NST17_20185</name>
</gene>
<comment type="caution">
    <text evidence="2">The sequence shown here is derived from an EMBL/GenBank/DDBJ whole genome shotgun (WGS) entry which is preliminary data.</text>
</comment>
<name>A0ABU9K2U6_9BACI</name>
<keyword evidence="3" id="KW-1185">Reference proteome</keyword>
<proteinExistence type="predicted"/>
<accession>A0ABU9K2U6</accession>
<feature type="region of interest" description="Disordered" evidence="1">
    <location>
        <begin position="318"/>
        <end position="340"/>
    </location>
</feature>